<organism evidence="2 3">
    <name type="scientific">Nonomuraea maheshkhaliensis</name>
    <dbReference type="NCBI Taxonomy" id="419590"/>
    <lineage>
        <taxon>Bacteria</taxon>
        <taxon>Bacillati</taxon>
        <taxon>Actinomycetota</taxon>
        <taxon>Actinomycetes</taxon>
        <taxon>Streptosporangiales</taxon>
        <taxon>Streptosporangiaceae</taxon>
        <taxon>Nonomuraea</taxon>
    </lineage>
</organism>
<dbReference type="Proteomes" id="UP001500064">
    <property type="component" value="Unassembled WGS sequence"/>
</dbReference>
<dbReference type="EMBL" id="BAAAMU010000034">
    <property type="protein sequence ID" value="GAA1645036.1"/>
    <property type="molecule type" value="Genomic_DNA"/>
</dbReference>
<evidence type="ECO:0000313" key="2">
    <source>
        <dbReference type="EMBL" id="GAA1645036.1"/>
    </source>
</evidence>
<gene>
    <name evidence="2" type="ORF">GCM10009733_047710</name>
</gene>
<proteinExistence type="predicted"/>
<evidence type="ECO:0000313" key="3">
    <source>
        <dbReference type="Proteomes" id="UP001500064"/>
    </source>
</evidence>
<keyword evidence="1" id="KW-0812">Transmembrane</keyword>
<dbReference type="RefSeq" id="WP_346108070.1">
    <property type="nucleotide sequence ID" value="NZ_BAAAMU010000034.1"/>
</dbReference>
<comment type="caution">
    <text evidence="2">The sequence shown here is derived from an EMBL/GenBank/DDBJ whole genome shotgun (WGS) entry which is preliminary data.</text>
</comment>
<sequence length="56" mass="5833">MPAPIGVLVARLIGGTVGMWPVVLTVVVIGAVVPMIVPALWPIPGRARCRKPRPGP</sequence>
<keyword evidence="1" id="KW-0472">Membrane</keyword>
<accession>A0ABN2FH70</accession>
<reference evidence="2 3" key="1">
    <citation type="journal article" date="2019" name="Int. J. Syst. Evol. Microbiol.">
        <title>The Global Catalogue of Microorganisms (GCM) 10K type strain sequencing project: providing services to taxonomists for standard genome sequencing and annotation.</title>
        <authorList>
            <consortium name="The Broad Institute Genomics Platform"/>
            <consortium name="The Broad Institute Genome Sequencing Center for Infectious Disease"/>
            <person name="Wu L."/>
            <person name="Ma J."/>
        </authorList>
    </citation>
    <scope>NUCLEOTIDE SEQUENCE [LARGE SCALE GENOMIC DNA]</scope>
    <source>
        <strain evidence="2 3">JCM 13929</strain>
    </source>
</reference>
<feature type="transmembrane region" description="Helical" evidence="1">
    <location>
        <begin position="20"/>
        <end position="43"/>
    </location>
</feature>
<keyword evidence="3" id="KW-1185">Reference proteome</keyword>
<protein>
    <recommendedName>
        <fullName evidence="4">Major facilitator superfamily (MFS) profile domain-containing protein</fullName>
    </recommendedName>
</protein>
<keyword evidence="1" id="KW-1133">Transmembrane helix</keyword>
<evidence type="ECO:0000256" key="1">
    <source>
        <dbReference type="SAM" id="Phobius"/>
    </source>
</evidence>
<evidence type="ECO:0008006" key="4">
    <source>
        <dbReference type="Google" id="ProtNLM"/>
    </source>
</evidence>
<name>A0ABN2FH70_9ACTN</name>